<reference evidence="8" key="1">
    <citation type="submission" date="2016-11" db="EMBL/GenBank/DDBJ databases">
        <authorList>
            <person name="Varghese N."/>
            <person name="Submissions S."/>
        </authorList>
    </citation>
    <scope>NUCLEOTIDE SEQUENCE [LARGE SCALE GENOMIC DNA]</scope>
    <source>
        <strain evidence="8">DSM 6637</strain>
    </source>
</reference>
<dbReference type="PANTHER" id="PTHR10996">
    <property type="entry name" value="2-HYDROXYACID DEHYDROGENASE-RELATED"/>
    <property type="match status" value="1"/>
</dbReference>
<dbReference type="OrthoDB" id="9793626at2"/>
<dbReference type="InterPro" id="IPR006139">
    <property type="entry name" value="D-isomer_2_OHA_DH_cat_dom"/>
</dbReference>
<dbReference type="Proteomes" id="UP000184444">
    <property type="component" value="Unassembled WGS sequence"/>
</dbReference>
<keyword evidence="8" id="KW-1185">Reference proteome</keyword>
<keyword evidence="2 4" id="KW-0560">Oxidoreductase</keyword>
<dbReference type="GO" id="GO:0005829">
    <property type="term" value="C:cytosol"/>
    <property type="evidence" value="ECO:0007669"/>
    <property type="project" value="TreeGrafter"/>
</dbReference>
<accession>A0A1M7GG47</accession>
<organism evidence="7 8">
    <name type="scientific">Paracoccus solventivorans</name>
    <dbReference type="NCBI Taxonomy" id="53463"/>
    <lineage>
        <taxon>Bacteria</taxon>
        <taxon>Pseudomonadati</taxon>
        <taxon>Pseudomonadota</taxon>
        <taxon>Alphaproteobacteria</taxon>
        <taxon>Rhodobacterales</taxon>
        <taxon>Paracoccaceae</taxon>
        <taxon>Paracoccus</taxon>
    </lineage>
</organism>
<dbReference type="GO" id="GO:0030267">
    <property type="term" value="F:glyoxylate reductase (NADPH) activity"/>
    <property type="evidence" value="ECO:0007669"/>
    <property type="project" value="TreeGrafter"/>
</dbReference>
<dbReference type="SUPFAM" id="SSF52283">
    <property type="entry name" value="Formate/glycerate dehydrogenase catalytic domain-like"/>
    <property type="match status" value="1"/>
</dbReference>
<dbReference type="Pfam" id="PF00389">
    <property type="entry name" value="2-Hacid_dh"/>
    <property type="match status" value="1"/>
</dbReference>
<evidence type="ECO:0000259" key="6">
    <source>
        <dbReference type="Pfam" id="PF02826"/>
    </source>
</evidence>
<dbReference type="AlphaFoldDB" id="A0A1M7GG47"/>
<dbReference type="GO" id="GO:0051287">
    <property type="term" value="F:NAD binding"/>
    <property type="evidence" value="ECO:0007669"/>
    <property type="project" value="InterPro"/>
</dbReference>
<dbReference type="InterPro" id="IPR050223">
    <property type="entry name" value="D-isomer_2-hydroxyacid_DH"/>
</dbReference>
<evidence type="ECO:0000313" key="7">
    <source>
        <dbReference type="EMBL" id="SHM15374.1"/>
    </source>
</evidence>
<dbReference type="Gene3D" id="3.40.50.720">
    <property type="entry name" value="NAD(P)-binding Rossmann-like Domain"/>
    <property type="match status" value="2"/>
</dbReference>
<dbReference type="FunFam" id="3.40.50.720:FF:000213">
    <property type="entry name" value="Putative 2-hydroxyacid dehydrogenase"/>
    <property type="match status" value="1"/>
</dbReference>
<gene>
    <name evidence="7" type="ORF">SAMN05444389_104121</name>
</gene>
<evidence type="ECO:0000256" key="3">
    <source>
        <dbReference type="ARBA" id="ARBA00023027"/>
    </source>
</evidence>
<dbReference type="STRING" id="53463.SAMN05444389_104121"/>
<keyword evidence="1" id="KW-0521">NADP</keyword>
<dbReference type="InterPro" id="IPR006140">
    <property type="entry name" value="D-isomer_DH_NAD-bd"/>
</dbReference>
<evidence type="ECO:0000256" key="4">
    <source>
        <dbReference type="RuleBase" id="RU003719"/>
    </source>
</evidence>
<dbReference type="GO" id="GO:0016618">
    <property type="term" value="F:hydroxypyruvate reductase [NAD(P)H] activity"/>
    <property type="evidence" value="ECO:0007669"/>
    <property type="project" value="TreeGrafter"/>
</dbReference>
<evidence type="ECO:0000256" key="1">
    <source>
        <dbReference type="ARBA" id="ARBA00022857"/>
    </source>
</evidence>
<proteinExistence type="inferred from homology"/>
<feature type="domain" description="D-isomer specific 2-hydroxyacid dehydrogenase catalytic" evidence="5">
    <location>
        <begin position="41"/>
        <end position="311"/>
    </location>
</feature>
<evidence type="ECO:0000313" key="8">
    <source>
        <dbReference type="Proteomes" id="UP000184444"/>
    </source>
</evidence>
<dbReference type="SUPFAM" id="SSF51735">
    <property type="entry name" value="NAD(P)-binding Rossmann-fold domains"/>
    <property type="match status" value="1"/>
</dbReference>
<dbReference type="PANTHER" id="PTHR10996:SF178">
    <property type="entry name" value="2-HYDROXYACID DEHYDROGENASE YGL185C-RELATED"/>
    <property type="match status" value="1"/>
</dbReference>
<dbReference type="RefSeq" id="WP_073065169.1">
    <property type="nucleotide sequence ID" value="NZ_FRCK01000004.1"/>
</dbReference>
<protein>
    <submittedName>
        <fullName evidence="7">Lactate dehydrogenase</fullName>
    </submittedName>
</protein>
<sequence length="313" mass="32503">MTRILAVGRYSDVDAAALAAMGAQALPSAAALAALPAALRAEVHGVAFMGHESFGAAEMDLLPALRVIANFGVGYDNIDVGAATARKVLVTNTPEVLSDDVADLAVGMLIAQSRGFEAGIASVRSGDWQRRGPLPLARRVTGRRVGILGLGRIGREIADRLAGFRCQIHYCARTPRQTPGWTRHGDPLSLARAVDDLVVAVVGGEETRGLVSAEVIAALGPDGVLVNIARGSVVDEPALIAALEQGRLRGAALDVFWNEPAVDPRLAALPNLLPLPHVGSATVESRAAMGELQRRNLSAVLAGQAAVTPINAP</sequence>
<name>A0A1M7GG47_9RHOB</name>
<dbReference type="EMBL" id="FRCK01000004">
    <property type="protein sequence ID" value="SHM15374.1"/>
    <property type="molecule type" value="Genomic_DNA"/>
</dbReference>
<evidence type="ECO:0000259" key="5">
    <source>
        <dbReference type="Pfam" id="PF00389"/>
    </source>
</evidence>
<keyword evidence="3" id="KW-0520">NAD</keyword>
<feature type="domain" description="D-isomer specific 2-hydroxyacid dehydrogenase NAD-binding" evidence="6">
    <location>
        <begin position="106"/>
        <end position="279"/>
    </location>
</feature>
<evidence type="ECO:0000256" key="2">
    <source>
        <dbReference type="ARBA" id="ARBA00023002"/>
    </source>
</evidence>
<dbReference type="Pfam" id="PF02826">
    <property type="entry name" value="2-Hacid_dh_C"/>
    <property type="match status" value="1"/>
</dbReference>
<comment type="similarity">
    <text evidence="4">Belongs to the D-isomer specific 2-hydroxyacid dehydrogenase family.</text>
</comment>
<dbReference type="InterPro" id="IPR036291">
    <property type="entry name" value="NAD(P)-bd_dom_sf"/>
</dbReference>